<dbReference type="PANTHER" id="PTHR13017:SF0">
    <property type="entry name" value="METHENYLTETRAHYDROFOLATE SYNTHASE DOMAIN-CONTAINING PROTEIN"/>
    <property type="match status" value="1"/>
</dbReference>
<dbReference type="Proteomes" id="UP000199352">
    <property type="component" value="Unassembled WGS sequence"/>
</dbReference>
<name>A0A1H9L839_9PSEU</name>
<protein>
    <submittedName>
        <fullName evidence="1">5-formyltetrahydrofolate cyclo-ligase</fullName>
    </submittedName>
</protein>
<dbReference type="OrthoDB" id="3242798at2"/>
<dbReference type="EMBL" id="FOFR01000007">
    <property type="protein sequence ID" value="SER07691.1"/>
    <property type="molecule type" value="Genomic_DNA"/>
</dbReference>
<accession>A0A1H9L839</accession>
<keyword evidence="1" id="KW-0436">Ligase</keyword>
<dbReference type="GO" id="GO:0005737">
    <property type="term" value="C:cytoplasm"/>
    <property type="evidence" value="ECO:0007669"/>
    <property type="project" value="TreeGrafter"/>
</dbReference>
<dbReference type="Gene3D" id="3.40.50.10420">
    <property type="entry name" value="NagB/RpiA/CoA transferase-like"/>
    <property type="match status" value="1"/>
</dbReference>
<sequence length="244" mass="26222">MANPDEAKNEIRHRVWDLLTEHRAAQPDVHGSIPNFVGAELAAQRLAELSVWKLARVVKAVPDKPQAPVRVLGLQQGKLLYVAVPKIAAEKPFYELDPAKLPVSPEEAAVPKKAALFARTVDTDEMPKIDLLVCGTVAVNRRGVRLGKGAGYADIEVALLQEAGLISEATTIVTTVHDLQVVEGDLPETSHDFSVDLIVTPTQVIECGPPRRPAGILWSELDPAKIAAIPALASRAAQRNVSGL</sequence>
<organism evidence="1 2">
    <name type="scientific">Lentzea xinjiangensis</name>
    <dbReference type="NCBI Taxonomy" id="402600"/>
    <lineage>
        <taxon>Bacteria</taxon>
        <taxon>Bacillati</taxon>
        <taxon>Actinomycetota</taxon>
        <taxon>Actinomycetes</taxon>
        <taxon>Pseudonocardiales</taxon>
        <taxon>Pseudonocardiaceae</taxon>
        <taxon>Lentzea</taxon>
    </lineage>
</organism>
<evidence type="ECO:0000313" key="1">
    <source>
        <dbReference type="EMBL" id="SER07691.1"/>
    </source>
</evidence>
<gene>
    <name evidence="1" type="ORF">SAMN05216188_107309</name>
</gene>
<dbReference type="GO" id="GO:0016874">
    <property type="term" value="F:ligase activity"/>
    <property type="evidence" value="ECO:0007669"/>
    <property type="project" value="UniProtKB-KW"/>
</dbReference>
<keyword evidence="2" id="KW-1185">Reference proteome</keyword>
<dbReference type="InterPro" id="IPR024185">
    <property type="entry name" value="FTHF_cligase-like_sf"/>
</dbReference>
<dbReference type="AlphaFoldDB" id="A0A1H9L839"/>
<reference evidence="2" key="1">
    <citation type="submission" date="2016-10" db="EMBL/GenBank/DDBJ databases">
        <authorList>
            <person name="Varghese N."/>
            <person name="Submissions S."/>
        </authorList>
    </citation>
    <scope>NUCLEOTIDE SEQUENCE [LARGE SCALE GENOMIC DNA]</scope>
    <source>
        <strain evidence="2">CGMCC 4.3525</strain>
    </source>
</reference>
<dbReference type="PANTHER" id="PTHR13017">
    <property type="entry name" value="5-FORMYLTETRAHYDROFOLATE CYCLO-LIGASE-RELATED"/>
    <property type="match status" value="1"/>
</dbReference>
<dbReference type="SUPFAM" id="SSF100950">
    <property type="entry name" value="NagB/RpiA/CoA transferase-like"/>
    <property type="match status" value="1"/>
</dbReference>
<dbReference type="Pfam" id="PF01812">
    <property type="entry name" value="5-FTHF_cyc-lig"/>
    <property type="match status" value="1"/>
</dbReference>
<dbReference type="InterPro" id="IPR037171">
    <property type="entry name" value="NagB/RpiA_transferase-like"/>
</dbReference>
<evidence type="ECO:0000313" key="2">
    <source>
        <dbReference type="Proteomes" id="UP000199352"/>
    </source>
</evidence>
<dbReference type="STRING" id="402600.SAMN05216188_107309"/>
<dbReference type="InterPro" id="IPR002698">
    <property type="entry name" value="FTHF_cligase"/>
</dbReference>
<proteinExistence type="predicted"/>